<keyword evidence="9" id="KW-0238">DNA-binding</keyword>
<evidence type="ECO:0000256" key="6">
    <source>
        <dbReference type="ARBA" id="ARBA00022771"/>
    </source>
</evidence>
<dbReference type="InterPro" id="IPR010979">
    <property type="entry name" value="Ribosomal_uS13-like_H2TH"/>
</dbReference>
<keyword evidence="18" id="KW-1185">Reference proteome</keyword>
<dbReference type="SUPFAM" id="SSF46946">
    <property type="entry name" value="S13-like H2TH domain"/>
    <property type="match status" value="1"/>
</dbReference>
<dbReference type="Gene3D" id="3.20.190.10">
    <property type="entry name" value="MutM-like, N-terminal"/>
    <property type="match status" value="1"/>
</dbReference>
<keyword evidence="7" id="KW-0378">Hydrolase</keyword>
<dbReference type="PATRIC" id="fig|1121014.3.peg.474"/>
<dbReference type="InterPro" id="IPR000214">
    <property type="entry name" value="Znf_DNA_glyclase/AP_lyase"/>
</dbReference>
<evidence type="ECO:0000256" key="13">
    <source>
        <dbReference type="ARBA" id="ARBA00023295"/>
    </source>
</evidence>
<dbReference type="SMART" id="SM00898">
    <property type="entry name" value="Fapy_DNA_glyco"/>
    <property type="match status" value="1"/>
</dbReference>
<evidence type="ECO:0000313" key="17">
    <source>
        <dbReference type="EMBL" id="KFL38065.1"/>
    </source>
</evidence>
<evidence type="ECO:0000256" key="9">
    <source>
        <dbReference type="ARBA" id="ARBA00023125"/>
    </source>
</evidence>
<sequence length="271" mass="30154">MPEGPEIRRAADRLAEAVVGRPLAAAWFHFPELKRHQKTLVGRTITAIEPHGKALLTHFDHGLSLYSHNQLYGVWKIADAGQRPDEGARSLRVALETDERAILLYSASDVAMWKTAELPRHPFLAKLGPDVLDAALKAATVAKRLQDPRFAGRSLVALLLDQAFLAGMGNYLRSEVLFTAGIAPERRPSELSAAERKRLAKALLDVPRASYRTRGIEAASGMKSDYLTDTPAGFRFQVFDREGEPCPRCGDVVVRQELGSRRLYWCRHCQC</sequence>
<dbReference type="InterPro" id="IPR012319">
    <property type="entry name" value="FPG_cat"/>
</dbReference>
<dbReference type="GO" id="GO:0003684">
    <property type="term" value="F:damaged DNA binding"/>
    <property type="evidence" value="ECO:0007669"/>
    <property type="project" value="InterPro"/>
</dbReference>
<dbReference type="STRING" id="1121014.N788_02500"/>
<protein>
    <recommendedName>
        <fullName evidence="3">DNA-(apurinic or apyrimidinic site) lyase</fullName>
        <ecNumber evidence="3">4.2.99.18</ecNumber>
    </recommendedName>
</protein>
<comment type="cofactor">
    <cofactor evidence="1">
        <name>Zn(2+)</name>
        <dbReference type="ChEBI" id="CHEBI:29105"/>
    </cofactor>
</comment>
<evidence type="ECO:0000256" key="4">
    <source>
        <dbReference type="ARBA" id="ARBA00022723"/>
    </source>
</evidence>
<dbReference type="Pfam" id="PF06831">
    <property type="entry name" value="H2TH"/>
    <property type="match status" value="1"/>
</dbReference>
<keyword evidence="11" id="KW-0456">Lyase</keyword>
<keyword evidence="13" id="KW-0326">Glycosidase</keyword>
<dbReference type="SMART" id="SM01232">
    <property type="entry name" value="H2TH"/>
    <property type="match status" value="1"/>
</dbReference>
<reference evidence="17 18" key="2">
    <citation type="journal article" date="2015" name="Stand. Genomic Sci.">
        <title>High quality draft genomic sequence of Arenimonas donghaensis DSM 18148(T).</title>
        <authorList>
            <person name="Chen F."/>
            <person name="Wang H."/>
            <person name="Cao Y."/>
            <person name="Li X."/>
            <person name="Wang G."/>
        </authorList>
    </citation>
    <scope>NUCLEOTIDE SEQUENCE [LARGE SCALE GENOMIC DNA]</scope>
    <source>
        <strain evidence="17 18">HO3-R19</strain>
    </source>
</reference>
<dbReference type="GO" id="GO:0006284">
    <property type="term" value="P:base-excision repair"/>
    <property type="evidence" value="ECO:0007669"/>
    <property type="project" value="InterPro"/>
</dbReference>
<dbReference type="Proteomes" id="UP000029085">
    <property type="component" value="Unassembled WGS sequence"/>
</dbReference>
<evidence type="ECO:0000259" key="15">
    <source>
        <dbReference type="PROSITE" id="PS51066"/>
    </source>
</evidence>
<dbReference type="SUPFAM" id="SSF81624">
    <property type="entry name" value="N-terminal domain of MutM-like DNA repair proteins"/>
    <property type="match status" value="1"/>
</dbReference>
<dbReference type="SUPFAM" id="SSF57716">
    <property type="entry name" value="Glucocorticoid receptor-like (DNA-binding domain)"/>
    <property type="match status" value="1"/>
</dbReference>
<dbReference type="PANTHER" id="PTHR42697">
    <property type="entry name" value="ENDONUCLEASE 8"/>
    <property type="match status" value="1"/>
</dbReference>
<dbReference type="Pfam" id="PF06827">
    <property type="entry name" value="zf-FPG_IleRS"/>
    <property type="match status" value="1"/>
</dbReference>
<dbReference type="GO" id="GO:0008270">
    <property type="term" value="F:zinc ion binding"/>
    <property type="evidence" value="ECO:0007669"/>
    <property type="project" value="UniProtKB-KW"/>
</dbReference>
<evidence type="ECO:0000256" key="5">
    <source>
        <dbReference type="ARBA" id="ARBA00022763"/>
    </source>
</evidence>
<evidence type="ECO:0000256" key="1">
    <source>
        <dbReference type="ARBA" id="ARBA00001947"/>
    </source>
</evidence>
<dbReference type="OrthoDB" id="5657047at2"/>
<feature type="domain" description="FPG-type" evidence="15">
    <location>
        <begin position="237"/>
        <end position="271"/>
    </location>
</feature>
<evidence type="ECO:0000256" key="2">
    <source>
        <dbReference type="ARBA" id="ARBA00009409"/>
    </source>
</evidence>
<evidence type="ECO:0000256" key="11">
    <source>
        <dbReference type="ARBA" id="ARBA00023239"/>
    </source>
</evidence>
<dbReference type="RefSeq" id="WP_034220484.1">
    <property type="nucleotide sequence ID" value="NZ_AVCJ01000001.1"/>
</dbReference>
<dbReference type="Gene3D" id="1.10.8.50">
    <property type="match status" value="1"/>
</dbReference>
<gene>
    <name evidence="17" type="ORF">N788_02500</name>
</gene>
<comment type="similarity">
    <text evidence="2">Belongs to the FPG family.</text>
</comment>
<dbReference type="EMBL" id="AVCJ01000001">
    <property type="protein sequence ID" value="KFL38065.1"/>
    <property type="molecule type" value="Genomic_DNA"/>
</dbReference>
<organism evidence="17 18">
    <name type="scientific">Arenimonas donghaensis DSM 18148 = HO3-R19</name>
    <dbReference type="NCBI Taxonomy" id="1121014"/>
    <lineage>
        <taxon>Bacteria</taxon>
        <taxon>Pseudomonadati</taxon>
        <taxon>Pseudomonadota</taxon>
        <taxon>Gammaproteobacteria</taxon>
        <taxon>Lysobacterales</taxon>
        <taxon>Lysobacteraceae</taxon>
        <taxon>Arenimonas</taxon>
    </lineage>
</organism>
<dbReference type="InterPro" id="IPR010663">
    <property type="entry name" value="Znf_FPG/IleRS"/>
</dbReference>
<evidence type="ECO:0000256" key="3">
    <source>
        <dbReference type="ARBA" id="ARBA00012720"/>
    </source>
</evidence>
<dbReference type="InterPro" id="IPR035937">
    <property type="entry name" value="FPG_N"/>
</dbReference>
<keyword evidence="6 14" id="KW-0863">Zinc-finger</keyword>
<accession>A0A087MMG2</accession>
<keyword evidence="10" id="KW-0234">DNA repair</keyword>
<keyword evidence="12" id="KW-0511">Multifunctional enzyme</keyword>
<dbReference type="PROSITE" id="PS51066">
    <property type="entry name" value="ZF_FPG_2"/>
    <property type="match status" value="1"/>
</dbReference>
<feature type="domain" description="Formamidopyrimidine-DNA glycosylase catalytic" evidence="16">
    <location>
        <begin position="2"/>
        <end position="152"/>
    </location>
</feature>
<evidence type="ECO:0000256" key="10">
    <source>
        <dbReference type="ARBA" id="ARBA00023204"/>
    </source>
</evidence>
<dbReference type="PANTHER" id="PTHR42697:SF1">
    <property type="entry name" value="ENDONUCLEASE 8"/>
    <property type="match status" value="1"/>
</dbReference>
<dbReference type="AlphaFoldDB" id="A0A087MMG2"/>
<comment type="caution">
    <text evidence="17">The sequence shown here is derived from an EMBL/GenBank/DDBJ whole genome shotgun (WGS) entry which is preliminary data.</text>
</comment>
<name>A0A087MMG2_9GAMM</name>
<keyword evidence="8" id="KW-0862">Zinc</keyword>
<keyword evidence="4" id="KW-0479">Metal-binding</keyword>
<evidence type="ECO:0000256" key="7">
    <source>
        <dbReference type="ARBA" id="ARBA00022801"/>
    </source>
</evidence>
<evidence type="ECO:0000256" key="12">
    <source>
        <dbReference type="ARBA" id="ARBA00023268"/>
    </source>
</evidence>
<dbReference type="GO" id="GO:0000703">
    <property type="term" value="F:oxidized pyrimidine nucleobase lesion DNA N-glycosylase activity"/>
    <property type="evidence" value="ECO:0007669"/>
    <property type="project" value="TreeGrafter"/>
</dbReference>
<dbReference type="NCBIfam" id="NF007763">
    <property type="entry name" value="PRK10445.1"/>
    <property type="match status" value="1"/>
</dbReference>
<evidence type="ECO:0000313" key="18">
    <source>
        <dbReference type="Proteomes" id="UP000029085"/>
    </source>
</evidence>
<keyword evidence="5" id="KW-0227">DNA damage</keyword>
<evidence type="ECO:0000256" key="14">
    <source>
        <dbReference type="PROSITE-ProRule" id="PRU00391"/>
    </source>
</evidence>
<dbReference type="InterPro" id="IPR015886">
    <property type="entry name" value="H2TH_FPG"/>
</dbReference>
<proteinExistence type="inferred from homology"/>
<dbReference type="Pfam" id="PF01149">
    <property type="entry name" value="Fapy_DNA_glyco"/>
    <property type="match status" value="1"/>
</dbReference>
<reference evidence="18" key="1">
    <citation type="submission" date="2013-08" db="EMBL/GenBank/DDBJ databases">
        <title>Genome sequencing of Arenimonas donghaensis.</title>
        <authorList>
            <person name="Chen F."/>
            <person name="Wang G."/>
        </authorList>
    </citation>
    <scope>NUCLEOTIDE SEQUENCE [LARGE SCALE GENOMIC DNA]</scope>
    <source>
        <strain evidence="18">HO3-R19</strain>
    </source>
</reference>
<dbReference type="EC" id="4.2.99.18" evidence="3"/>
<evidence type="ECO:0000259" key="16">
    <source>
        <dbReference type="PROSITE" id="PS51068"/>
    </source>
</evidence>
<dbReference type="GO" id="GO:0140078">
    <property type="term" value="F:class I DNA-(apurinic or apyrimidinic site) endonuclease activity"/>
    <property type="evidence" value="ECO:0007669"/>
    <property type="project" value="UniProtKB-EC"/>
</dbReference>
<dbReference type="PROSITE" id="PS51068">
    <property type="entry name" value="FPG_CAT"/>
    <property type="match status" value="1"/>
</dbReference>
<evidence type="ECO:0000256" key="8">
    <source>
        <dbReference type="ARBA" id="ARBA00022833"/>
    </source>
</evidence>